<feature type="region of interest" description="Disordered" evidence="1">
    <location>
        <begin position="182"/>
        <end position="315"/>
    </location>
</feature>
<feature type="compositionally biased region" description="Low complexity" evidence="1">
    <location>
        <begin position="187"/>
        <end position="206"/>
    </location>
</feature>
<accession>A0A397JCG9</accession>
<evidence type="ECO:0000313" key="3">
    <source>
        <dbReference type="Proteomes" id="UP000266861"/>
    </source>
</evidence>
<feature type="compositionally biased region" description="Basic and acidic residues" evidence="1">
    <location>
        <begin position="237"/>
        <end position="249"/>
    </location>
</feature>
<dbReference type="AlphaFoldDB" id="A0A397JCG9"/>
<dbReference type="OrthoDB" id="2438000at2759"/>
<gene>
    <name evidence="2" type="ORF">Glove_55g67</name>
</gene>
<protein>
    <submittedName>
        <fullName evidence="2">Uncharacterized protein</fullName>
    </submittedName>
</protein>
<name>A0A397JCG9_9GLOM</name>
<sequence>MQSDEEEIDFKQVTNEPVELPTEESKSAALLALSAYEDDISSYHTIKLSNIYFGATSKEKCMMGSNHNDFGLIFRPASRQVSICIHRFKDEVVIPFNQVSECKLKNSRELVLKLKPDFVRAYYTHPKGLPYVHEPILKNFDPTDGMFLKITNIILKSYNSKSFDILVEQDFAKRDEEIETENYNQTSDSNSSMHSSSPNNKSTSFNDNKHNELPEISTDSNSTYISITQTTTRTRTFVREEDTPRHDGELLQSKINTRQERSPSNPLVQSQPPPPSKVQTVLNQPIQFVNSDPVTPPPQQQSKSASKTTKNLQNIQDSTPEELYITCTFPTERRAILYSVEGSLYHLNFSIRQKFNKQNWKNSWYKYDGEWKPLVDEDDWKAAKFSKKKVKGYIRIEIYLR</sequence>
<dbReference type="EMBL" id="PQFF01000052">
    <property type="protein sequence ID" value="RHZ86045.1"/>
    <property type="molecule type" value="Genomic_DNA"/>
</dbReference>
<evidence type="ECO:0000313" key="2">
    <source>
        <dbReference type="EMBL" id="RHZ86045.1"/>
    </source>
</evidence>
<dbReference type="Proteomes" id="UP000266861">
    <property type="component" value="Unassembled WGS sequence"/>
</dbReference>
<organism evidence="2 3">
    <name type="scientific">Diversispora epigaea</name>
    <dbReference type="NCBI Taxonomy" id="1348612"/>
    <lineage>
        <taxon>Eukaryota</taxon>
        <taxon>Fungi</taxon>
        <taxon>Fungi incertae sedis</taxon>
        <taxon>Mucoromycota</taxon>
        <taxon>Glomeromycotina</taxon>
        <taxon>Glomeromycetes</taxon>
        <taxon>Diversisporales</taxon>
        <taxon>Diversisporaceae</taxon>
        <taxon>Diversispora</taxon>
    </lineage>
</organism>
<evidence type="ECO:0000256" key="1">
    <source>
        <dbReference type="SAM" id="MobiDB-lite"/>
    </source>
</evidence>
<feature type="compositionally biased region" description="Polar residues" evidence="1">
    <location>
        <begin position="300"/>
        <end position="315"/>
    </location>
</feature>
<feature type="region of interest" description="Disordered" evidence="1">
    <location>
        <begin position="1"/>
        <end position="21"/>
    </location>
</feature>
<feature type="compositionally biased region" description="Polar residues" evidence="1">
    <location>
        <begin position="282"/>
        <end position="293"/>
    </location>
</feature>
<proteinExistence type="predicted"/>
<keyword evidence="3" id="KW-1185">Reference proteome</keyword>
<comment type="caution">
    <text evidence="2">The sequence shown here is derived from an EMBL/GenBank/DDBJ whole genome shotgun (WGS) entry which is preliminary data.</text>
</comment>
<feature type="compositionally biased region" description="Low complexity" evidence="1">
    <location>
        <begin position="222"/>
        <end position="235"/>
    </location>
</feature>
<reference evidence="2 3" key="1">
    <citation type="submission" date="2018-08" db="EMBL/GenBank/DDBJ databases">
        <title>Genome and evolution of the arbuscular mycorrhizal fungus Diversispora epigaea (formerly Glomus versiforme) and its bacterial endosymbionts.</title>
        <authorList>
            <person name="Sun X."/>
            <person name="Fei Z."/>
            <person name="Harrison M."/>
        </authorList>
    </citation>
    <scope>NUCLEOTIDE SEQUENCE [LARGE SCALE GENOMIC DNA]</scope>
    <source>
        <strain evidence="2 3">IT104</strain>
    </source>
</reference>